<dbReference type="CDD" id="cd21075">
    <property type="entry name" value="DBD_XPA-like"/>
    <property type="match status" value="1"/>
</dbReference>
<evidence type="ECO:0000256" key="2">
    <source>
        <dbReference type="ARBA" id="ARBA00022833"/>
    </source>
</evidence>
<evidence type="ECO:0000313" key="5">
    <source>
        <dbReference type="EMBL" id="KIJ93106.1"/>
    </source>
</evidence>
<dbReference type="InterPro" id="IPR009061">
    <property type="entry name" value="DNA-bd_dom_put_sf"/>
</dbReference>
<feature type="region of interest" description="Disordered" evidence="4">
    <location>
        <begin position="1"/>
        <end position="48"/>
    </location>
</feature>
<feature type="compositionally biased region" description="Basic and acidic residues" evidence="4">
    <location>
        <begin position="36"/>
        <end position="48"/>
    </location>
</feature>
<dbReference type="Proteomes" id="UP000054477">
    <property type="component" value="Unassembled WGS sequence"/>
</dbReference>
<dbReference type="OrthoDB" id="3058642at2759"/>
<dbReference type="AlphaFoldDB" id="A0A0C9X638"/>
<evidence type="ECO:0000313" key="6">
    <source>
        <dbReference type="Proteomes" id="UP000054477"/>
    </source>
</evidence>
<keyword evidence="6" id="KW-1185">Reference proteome</keyword>
<name>A0A0C9X638_9AGAR</name>
<reference evidence="5 6" key="1">
    <citation type="submission" date="2014-04" db="EMBL/GenBank/DDBJ databases">
        <authorList>
            <consortium name="DOE Joint Genome Institute"/>
            <person name="Kuo A."/>
            <person name="Kohler A."/>
            <person name="Nagy L.G."/>
            <person name="Floudas D."/>
            <person name="Copeland A."/>
            <person name="Barry K.W."/>
            <person name="Cichocki N."/>
            <person name="Veneault-Fourrey C."/>
            <person name="LaButti K."/>
            <person name="Lindquist E.A."/>
            <person name="Lipzen A."/>
            <person name="Lundell T."/>
            <person name="Morin E."/>
            <person name="Murat C."/>
            <person name="Sun H."/>
            <person name="Tunlid A."/>
            <person name="Henrissat B."/>
            <person name="Grigoriev I.V."/>
            <person name="Hibbett D.S."/>
            <person name="Martin F."/>
            <person name="Nordberg H.P."/>
            <person name="Cantor M.N."/>
            <person name="Hua S.X."/>
        </authorList>
    </citation>
    <scope>NUCLEOTIDE SEQUENCE [LARGE SCALE GENOMIC DNA]</scope>
    <source>
        <strain evidence="5 6">LaAM-08-1</strain>
    </source>
</reference>
<evidence type="ECO:0000256" key="4">
    <source>
        <dbReference type="SAM" id="MobiDB-lite"/>
    </source>
</evidence>
<proteinExistence type="predicted"/>
<protein>
    <submittedName>
        <fullName evidence="5">Uncharacterized protein</fullName>
    </submittedName>
</protein>
<dbReference type="SUPFAM" id="SSF46955">
    <property type="entry name" value="Putative DNA-binding domain"/>
    <property type="match status" value="1"/>
</dbReference>
<keyword evidence="3" id="KW-0539">Nucleus</keyword>
<reference evidence="6" key="2">
    <citation type="submission" date="2015-01" db="EMBL/GenBank/DDBJ databases">
        <title>Evolutionary Origins and Diversification of the Mycorrhizal Mutualists.</title>
        <authorList>
            <consortium name="DOE Joint Genome Institute"/>
            <consortium name="Mycorrhizal Genomics Consortium"/>
            <person name="Kohler A."/>
            <person name="Kuo A."/>
            <person name="Nagy L.G."/>
            <person name="Floudas D."/>
            <person name="Copeland A."/>
            <person name="Barry K.W."/>
            <person name="Cichocki N."/>
            <person name="Veneault-Fourrey C."/>
            <person name="LaButti K."/>
            <person name="Lindquist E.A."/>
            <person name="Lipzen A."/>
            <person name="Lundell T."/>
            <person name="Morin E."/>
            <person name="Murat C."/>
            <person name="Riley R."/>
            <person name="Ohm R."/>
            <person name="Sun H."/>
            <person name="Tunlid A."/>
            <person name="Henrissat B."/>
            <person name="Grigoriev I.V."/>
            <person name="Hibbett D.S."/>
            <person name="Martin F."/>
        </authorList>
    </citation>
    <scope>NUCLEOTIDE SEQUENCE [LARGE SCALE GENOMIC DNA]</scope>
    <source>
        <strain evidence="6">LaAM-08-1</strain>
    </source>
</reference>
<comment type="subcellular location">
    <subcellularLocation>
        <location evidence="1">Nucleus</location>
    </subcellularLocation>
</comment>
<organism evidence="5 6">
    <name type="scientific">Laccaria amethystina LaAM-08-1</name>
    <dbReference type="NCBI Taxonomy" id="1095629"/>
    <lineage>
        <taxon>Eukaryota</taxon>
        <taxon>Fungi</taxon>
        <taxon>Dikarya</taxon>
        <taxon>Basidiomycota</taxon>
        <taxon>Agaricomycotina</taxon>
        <taxon>Agaricomycetes</taxon>
        <taxon>Agaricomycetidae</taxon>
        <taxon>Agaricales</taxon>
        <taxon>Agaricineae</taxon>
        <taxon>Hydnangiaceae</taxon>
        <taxon>Laccaria</taxon>
    </lineage>
</organism>
<sequence>MGYWEDNYGDNVDFVNPDDANWQRDPQPPEGAPPIKRVERPESEWDTAKWGKSKYKVGSVVNKTGAKSQFLLTDKDLLPLYYKKAYNSMGYKTTKNYDKLKVERTAWEKYGGPTGLKAAKADKKNGVKPLVNPPLISGSRL</sequence>
<dbReference type="EMBL" id="KN838865">
    <property type="protein sequence ID" value="KIJ93106.1"/>
    <property type="molecule type" value="Genomic_DNA"/>
</dbReference>
<keyword evidence="2" id="KW-0862">Zinc</keyword>
<evidence type="ECO:0000256" key="3">
    <source>
        <dbReference type="ARBA" id="ARBA00023242"/>
    </source>
</evidence>
<gene>
    <name evidence="5" type="ORF">K443DRAFT_412918</name>
</gene>
<dbReference type="InterPro" id="IPR037129">
    <property type="entry name" value="XPA_sf"/>
</dbReference>
<accession>A0A0C9X638</accession>
<dbReference type="HOGENOM" id="CLU_1825596_0_0_1"/>
<evidence type="ECO:0000256" key="1">
    <source>
        <dbReference type="ARBA" id="ARBA00004123"/>
    </source>
</evidence>
<dbReference type="GO" id="GO:0005634">
    <property type="term" value="C:nucleus"/>
    <property type="evidence" value="ECO:0007669"/>
    <property type="project" value="UniProtKB-SubCell"/>
</dbReference>
<dbReference type="Gene3D" id="3.90.530.10">
    <property type="entry name" value="XPA C-terminal domain"/>
    <property type="match status" value="1"/>
</dbReference>